<dbReference type="KEGG" id="sbro:GQF42_44350"/>
<keyword evidence="3" id="KW-1185">Reference proteome</keyword>
<organism evidence="2 3">
    <name type="scientific">Streptomyces broussonetiae</name>
    <dbReference type="NCBI Taxonomy" id="2686304"/>
    <lineage>
        <taxon>Bacteria</taxon>
        <taxon>Bacillati</taxon>
        <taxon>Actinomycetota</taxon>
        <taxon>Actinomycetes</taxon>
        <taxon>Kitasatosporales</taxon>
        <taxon>Streptomycetaceae</taxon>
        <taxon>Streptomyces</taxon>
    </lineage>
</organism>
<dbReference type="AlphaFoldDB" id="A0A6I6NMU5"/>
<evidence type="ECO:0000313" key="2">
    <source>
        <dbReference type="EMBL" id="QHA09277.1"/>
    </source>
</evidence>
<protein>
    <submittedName>
        <fullName evidence="2">Tn3 family transposase</fullName>
    </submittedName>
</protein>
<dbReference type="EMBL" id="CP047020">
    <property type="protein sequence ID" value="QHA09277.1"/>
    <property type="molecule type" value="Genomic_DNA"/>
</dbReference>
<evidence type="ECO:0000313" key="3">
    <source>
        <dbReference type="Proteomes" id="UP000436138"/>
    </source>
</evidence>
<evidence type="ECO:0000259" key="1">
    <source>
        <dbReference type="Pfam" id="PF01526"/>
    </source>
</evidence>
<name>A0A6I6NMU5_9ACTN</name>
<dbReference type="GO" id="GO:0006313">
    <property type="term" value="P:DNA transposition"/>
    <property type="evidence" value="ECO:0007669"/>
    <property type="project" value="InterPro"/>
</dbReference>
<proteinExistence type="predicted"/>
<dbReference type="InterPro" id="IPR002513">
    <property type="entry name" value="Tn3_Tnp_DDE_dom"/>
</dbReference>
<sequence>MEGLIGNYRTLLRQVDTDGPTQTARAKAGALTKETLDALEGLDEAAGASEVNRRLKRQVAAAFLKLAEGLMVQSNGLFSVTSAVDGFGGFDAQYSQIEKVSAHHGDNWEVLMHGHLKADRSVMLNLLESLELVATREDSRVLDAFKHLLRFRNSRDYVPVRGQDDEGRDTGVVDIRFATQNWQKIVRDRTRPGAYVRRRFEAMALFNLAEELRCGDIAVTGSEEYADWSQQLLGWREVEERLPAYLVEVGFREPGDETPFYASAFRTQLQDRLTEAAAAADSGCPENEGLSIDPKSGVPTLEKYKADARRPSAVKLEQTIKSRLPERSLLGVLARTAYWIEWWRRFGPASGHGPKLKDAFGRYVITTFVNGTDMGPYEAALHINGVSGHELSATANRHFSIAKLNQAITDVVNAHGQLDMARAWGDGTAVAADGTHMDTYPNNLVAETSIRYGRPGGIAYHHVADTYISLFTHFIPCGVWEAVYIIEGLLKNESEIQPTTIHADTQGQSYPVFSLAHLLGLELMPRRGPRVQHFRRALSANWRVKTARWMARLPRLPVVFPLVVGRTKARGHRPQYEASICTRAALRKLNGCLSGISVLSGVPVISLVGDAPGVVGADQQEDVGESVRAVRERHGCGGDGAVDVDGVDAAGAGRFVRGRPALEESAVLVQGPRHECPVPDSLDVCGGQERVAEVGGVAGGMSAGVGAERFEHGVLHGGDRGGNGDVGLRVGRSVGQVGCAAQGGVRRGGQQSHVLGQRTDREVGRASGRLASEEGSFAGREPAELAEFEDVQRLGAGQAEGVGLPKRVTQRDDGTGEAVVGDQLEPGGGGGVVDAPHGAQRFQNRSDSIKRVLASCGENLQGTSGSSRHRAEHRRMDVGRADLPGQLRRFGGGDGAGVQHHRIRSQRIPDVVEDLLAGRTVEQRQEHEVSLRHCLVRIVGHLDGARCAPGACPADDVPVLSSQSCRDRAAHAPQAEDGDRVRCGHARHSGARRWLRQAQILQDSPAGCAYWLVILVPWN</sequence>
<dbReference type="Pfam" id="PF01526">
    <property type="entry name" value="DDE_Tnp_Tn3"/>
    <property type="match status" value="1"/>
</dbReference>
<reference evidence="2 3" key="1">
    <citation type="submission" date="2019-12" db="EMBL/GenBank/DDBJ databases">
        <title>Streptomyces sp. strain T44 isolated from rhizosphere soil of Broussonetia papyrifera.</title>
        <authorList>
            <person name="Mo P."/>
        </authorList>
    </citation>
    <scope>NUCLEOTIDE SEQUENCE [LARGE SCALE GENOMIC DNA]</scope>
    <source>
        <strain evidence="2 3">T44</strain>
    </source>
</reference>
<feature type="domain" description="Tn3 transposase DDE" evidence="1">
    <location>
        <begin position="332"/>
        <end position="526"/>
    </location>
</feature>
<dbReference type="Proteomes" id="UP000436138">
    <property type="component" value="Chromosome"/>
</dbReference>
<accession>A0A6I6NMU5</accession>
<gene>
    <name evidence="2" type="ORF">GQF42_44350</name>
</gene>
<dbReference type="GO" id="GO:0004803">
    <property type="term" value="F:transposase activity"/>
    <property type="evidence" value="ECO:0007669"/>
    <property type="project" value="InterPro"/>
</dbReference>